<dbReference type="OrthoDB" id="3432043at2"/>
<dbReference type="InterPro" id="IPR004111">
    <property type="entry name" value="Repressor_TetR_C"/>
</dbReference>
<evidence type="ECO:0000256" key="3">
    <source>
        <dbReference type="ARBA" id="ARBA00023125"/>
    </source>
</evidence>
<dbReference type="GO" id="GO:0003700">
    <property type="term" value="F:DNA-binding transcription factor activity"/>
    <property type="evidence" value="ECO:0007669"/>
    <property type="project" value="TreeGrafter"/>
</dbReference>
<dbReference type="InterPro" id="IPR050109">
    <property type="entry name" value="HTH-type_TetR-like_transc_reg"/>
</dbReference>
<dbReference type="Gene3D" id="1.10.357.10">
    <property type="entry name" value="Tetracycline Repressor, domain 2"/>
    <property type="match status" value="1"/>
</dbReference>
<dbReference type="Proteomes" id="UP000321234">
    <property type="component" value="Unassembled WGS sequence"/>
</dbReference>
<evidence type="ECO:0000259" key="6">
    <source>
        <dbReference type="Pfam" id="PF02909"/>
    </source>
</evidence>
<accession>A0A5C8Z4R0</accession>
<dbReference type="SUPFAM" id="SSF48498">
    <property type="entry name" value="Tetracyclin repressor-like, C-terminal domain"/>
    <property type="match status" value="1"/>
</dbReference>
<dbReference type="Pfam" id="PF02909">
    <property type="entry name" value="TetR_C_1"/>
    <property type="match status" value="1"/>
</dbReference>
<dbReference type="AlphaFoldDB" id="A0A5C8Z4R0"/>
<gene>
    <name evidence="7" type="ORF">FMM08_19265</name>
</gene>
<keyword evidence="2" id="KW-0805">Transcription regulation</keyword>
<dbReference type="PANTHER" id="PTHR30055">
    <property type="entry name" value="HTH-TYPE TRANSCRIPTIONAL REGULATOR RUTR"/>
    <property type="match status" value="1"/>
</dbReference>
<feature type="domain" description="Tetracycline repressor TetR C-terminal" evidence="6">
    <location>
        <begin position="77"/>
        <end position="202"/>
    </location>
</feature>
<dbReference type="GO" id="GO:0045892">
    <property type="term" value="P:negative regulation of DNA-templated transcription"/>
    <property type="evidence" value="ECO:0007669"/>
    <property type="project" value="InterPro"/>
</dbReference>
<evidence type="ECO:0000256" key="5">
    <source>
        <dbReference type="SAM" id="MobiDB-lite"/>
    </source>
</evidence>
<dbReference type="GO" id="GO:0046677">
    <property type="term" value="P:response to antibiotic"/>
    <property type="evidence" value="ECO:0007669"/>
    <property type="project" value="InterPro"/>
</dbReference>
<keyword evidence="4" id="KW-0804">Transcription</keyword>
<organism evidence="7 8">
    <name type="scientific">Quadrisphaera setariae</name>
    <dbReference type="NCBI Taxonomy" id="2593304"/>
    <lineage>
        <taxon>Bacteria</taxon>
        <taxon>Bacillati</taxon>
        <taxon>Actinomycetota</taxon>
        <taxon>Actinomycetes</taxon>
        <taxon>Kineosporiales</taxon>
        <taxon>Kineosporiaceae</taxon>
        <taxon>Quadrisphaera</taxon>
    </lineage>
</organism>
<evidence type="ECO:0000256" key="2">
    <source>
        <dbReference type="ARBA" id="ARBA00023015"/>
    </source>
</evidence>
<protein>
    <submittedName>
        <fullName evidence="7">TetR/AcrR family transcriptional regulator</fullName>
    </submittedName>
</protein>
<evidence type="ECO:0000313" key="7">
    <source>
        <dbReference type="EMBL" id="TXR52577.1"/>
    </source>
</evidence>
<feature type="compositionally biased region" description="Basic and acidic residues" evidence="5">
    <location>
        <begin position="175"/>
        <end position="185"/>
    </location>
</feature>
<evidence type="ECO:0000256" key="4">
    <source>
        <dbReference type="ARBA" id="ARBA00023163"/>
    </source>
</evidence>
<dbReference type="InterPro" id="IPR003012">
    <property type="entry name" value="Tet_transcr_reg_TetR"/>
</dbReference>
<proteinExistence type="predicted"/>
<dbReference type="RefSeq" id="WP_147928007.1">
    <property type="nucleotide sequence ID" value="NZ_VKAC01000013.1"/>
</dbReference>
<evidence type="ECO:0000256" key="1">
    <source>
        <dbReference type="ARBA" id="ARBA00022491"/>
    </source>
</evidence>
<dbReference type="InterPro" id="IPR009057">
    <property type="entry name" value="Homeodomain-like_sf"/>
</dbReference>
<dbReference type="PRINTS" id="PR00400">
    <property type="entry name" value="TETREPRESSOR"/>
</dbReference>
<keyword evidence="1" id="KW-0678">Repressor</keyword>
<keyword evidence="3" id="KW-0238">DNA-binding</keyword>
<evidence type="ECO:0000313" key="8">
    <source>
        <dbReference type="Proteomes" id="UP000321234"/>
    </source>
</evidence>
<feature type="region of interest" description="Disordered" evidence="5">
    <location>
        <begin position="164"/>
        <end position="185"/>
    </location>
</feature>
<dbReference type="EMBL" id="VKAC01000013">
    <property type="protein sequence ID" value="TXR52577.1"/>
    <property type="molecule type" value="Genomic_DNA"/>
</dbReference>
<dbReference type="SUPFAM" id="SSF46689">
    <property type="entry name" value="Homeodomain-like"/>
    <property type="match status" value="1"/>
</dbReference>
<dbReference type="PANTHER" id="PTHR30055:SF151">
    <property type="entry name" value="TRANSCRIPTIONAL REGULATORY PROTEIN"/>
    <property type="match status" value="1"/>
</dbReference>
<sequence length="210" mass="22652">MPRPRTRLLDRERIVAAALAELEVNGQLTMSAVSRRLSVHVSSLYEHVRDRAELVDLIREVVTSGLDEDLSEVPAGAGWREPLEQWLVSYRAAFARHPRAIGLLTTEPIRSHRAARGYDRVLGLLARAGVSPQEAMATLTALECFVLGSALDAAAPDAMVEVDDDDARGPLGEALRAEPSPERRADHAFTTGLRLLLDGLAASAPASSSS</sequence>
<reference evidence="7 8" key="1">
    <citation type="submission" date="2019-07" db="EMBL/GenBank/DDBJ databases">
        <title>Quadrisphaera sp. strain DD2A genome sequencing and assembly.</title>
        <authorList>
            <person name="Kim I."/>
        </authorList>
    </citation>
    <scope>NUCLEOTIDE SEQUENCE [LARGE SCALE GENOMIC DNA]</scope>
    <source>
        <strain evidence="7 8">DD2A</strain>
    </source>
</reference>
<dbReference type="InterPro" id="IPR036271">
    <property type="entry name" value="Tet_transcr_reg_TetR-rel_C_sf"/>
</dbReference>
<comment type="caution">
    <text evidence="7">The sequence shown here is derived from an EMBL/GenBank/DDBJ whole genome shotgun (WGS) entry which is preliminary data.</text>
</comment>
<keyword evidence="8" id="KW-1185">Reference proteome</keyword>
<name>A0A5C8Z4R0_9ACTN</name>
<dbReference type="GO" id="GO:0000976">
    <property type="term" value="F:transcription cis-regulatory region binding"/>
    <property type="evidence" value="ECO:0007669"/>
    <property type="project" value="TreeGrafter"/>
</dbReference>